<evidence type="ECO:0000256" key="1">
    <source>
        <dbReference type="SAM" id="MobiDB-lite"/>
    </source>
</evidence>
<proteinExistence type="predicted"/>
<dbReference type="EMBL" id="KE345785">
    <property type="protein sequence ID" value="EXC15926.1"/>
    <property type="molecule type" value="Genomic_DNA"/>
</dbReference>
<evidence type="ECO:0000313" key="2">
    <source>
        <dbReference type="EMBL" id="EXC15926.1"/>
    </source>
</evidence>
<evidence type="ECO:0000313" key="3">
    <source>
        <dbReference type="Proteomes" id="UP000030645"/>
    </source>
</evidence>
<gene>
    <name evidence="2" type="ORF">L484_015726</name>
</gene>
<keyword evidence="3" id="KW-1185">Reference proteome</keyword>
<feature type="region of interest" description="Disordered" evidence="1">
    <location>
        <begin position="26"/>
        <end position="75"/>
    </location>
</feature>
<sequence>MDRGNTCRRTRPNLFPKQIICSPRPILTKNEKNRDRICSPASPRSNLTKRVESPERMGRRGKNKQKKRRCRTAGG</sequence>
<name>W9S4R7_9ROSA</name>
<reference evidence="3" key="1">
    <citation type="submission" date="2013-01" db="EMBL/GenBank/DDBJ databases">
        <title>Draft Genome Sequence of a Mulberry Tree, Morus notabilis C.K. Schneid.</title>
        <authorList>
            <person name="He N."/>
            <person name="Zhao S."/>
        </authorList>
    </citation>
    <scope>NUCLEOTIDE SEQUENCE</scope>
</reference>
<dbReference type="AlphaFoldDB" id="W9S4R7"/>
<protein>
    <submittedName>
        <fullName evidence="2">Uncharacterized protein</fullName>
    </submittedName>
</protein>
<feature type="compositionally biased region" description="Basic and acidic residues" evidence="1">
    <location>
        <begin position="49"/>
        <end position="58"/>
    </location>
</feature>
<feature type="compositionally biased region" description="Basic residues" evidence="1">
    <location>
        <begin position="59"/>
        <end position="75"/>
    </location>
</feature>
<accession>W9S4R7</accession>
<organism evidence="2 3">
    <name type="scientific">Morus notabilis</name>
    <dbReference type="NCBI Taxonomy" id="981085"/>
    <lineage>
        <taxon>Eukaryota</taxon>
        <taxon>Viridiplantae</taxon>
        <taxon>Streptophyta</taxon>
        <taxon>Embryophyta</taxon>
        <taxon>Tracheophyta</taxon>
        <taxon>Spermatophyta</taxon>
        <taxon>Magnoliopsida</taxon>
        <taxon>eudicotyledons</taxon>
        <taxon>Gunneridae</taxon>
        <taxon>Pentapetalae</taxon>
        <taxon>rosids</taxon>
        <taxon>fabids</taxon>
        <taxon>Rosales</taxon>
        <taxon>Moraceae</taxon>
        <taxon>Moreae</taxon>
        <taxon>Morus</taxon>
    </lineage>
</organism>
<dbReference type="Proteomes" id="UP000030645">
    <property type="component" value="Unassembled WGS sequence"/>
</dbReference>